<dbReference type="Proteomes" id="UP000466799">
    <property type="component" value="Unassembled WGS sequence"/>
</dbReference>
<keyword evidence="4" id="KW-0547">Nucleotide-binding</keyword>
<dbReference type="PANTHER" id="PTHR30201">
    <property type="entry name" value="TRIPHOSPHORIBOSYL-DEPHOSPHO-COA SYNTHASE"/>
    <property type="match status" value="1"/>
</dbReference>
<organism evidence="6 7">
    <name type="scientific">Limosilactobacillus fermentum</name>
    <name type="common">Lactobacillus fermentum</name>
    <dbReference type="NCBI Taxonomy" id="1613"/>
    <lineage>
        <taxon>Bacteria</taxon>
        <taxon>Bacillati</taxon>
        <taxon>Bacillota</taxon>
        <taxon>Bacilli</taxon>
        <taxon>Lactobacillales</taxon>
        <taxon>Lactobacillaceae</taxon>
        <taxon>Limosilactobacillus</taxon>
    </lineage>
</organism>
<evidence type="ECO:0000256" key="2">
    <source>
        <dbReference type="ARBA" id="ARBA00012074"/>
    </source>
</evidence>
<dbReference type="GO" id="GO:0005524">
    <property type="term" value="F:ATP binding"/>
    <property type="evidence" value="ECO:0007669"/>
    <property type="project" value="UniProtKB-KW"/>
</dbReference>
<dbReference type="EMBL" id="WHJL01000006">
    <property type="protein sequence ID" value="MPQ34599.1"/>
    <property type="molecule type" value="Genomic_DNA"/>
</dbReference>
<dbReference type="EC" id="2.4.2.52" evidence="2"/>
<reference evidence="6 7" key="1">
    <citation type="submission" date="2019-10" db="EMBL/GenBank/DDBJ databases">
        <title>Genome Sequencing and assembly of Lactobacillus fermentum I2, a lactic acid bacteria.</title>
        <authorList>
            <person name="Lopes L.S."/>
            <person name="Persinoti G.F."/>
            <person name="Riano-Pachon D.M."/>
            <person name="Labate C.A."/>
        </authorList>
    </citation>
    <scope>NUCLEOTIDE SEQUENCE [LARGE SCALE GENOMIC DNA]</scope>
    <source>
        <strain evidence="6 7">I2</strain>
    </source>
</reference>
<dbReference type="GO" id="GO:0051191">
    <property type="term" value="P:prosthetic group biosynthetic process"/>
    <property type="evidence" value="ECO:0007669"/>
    <property type="project" value="TreeGrafter"/>
</dbReference>
<dbReference type="Gene3D" id="1.10.4200.10">
    <property type="entry name" value="Triphosphoribosyl-dephospho-CoA protein"/>
    <property type="match status" value="1"/>
</dbReference>
<dbReference type="Pfam" id="PF01874">
    <property type="entry name" value="CitG"/>
    <property type="match status" value="1"/>
</dbReference>
<evidence type="ECO:0000256" key="3">
    <source>
        <dbReference type="ARBA" id="ARBA00022679"/>
    </source>
</evidence>
<keyword evidence="5" id="KW-0067">ATP-binding</keyword>
<sequence>MTAGEQQYLAYGHTGIRGEAASGFPTIFEYGLPTLVNRQGATQNDRQLEALLVMARHTEDSTLIKRAGDPAILKWKDQQLDHLFDLGELGTSEGRQFLTALETTFSASHLSLGGAADLLIATIFLAKVMEGADNDELND</sequence>
<evidence type="ECO:0000256" key="1">
    <source>
        <dbReference type="ARBA" id="ARBA00001210"/>
    </source>
</evidence>
<comment type="catalytic activity">
    <reaction evidence="1">
        <text>3'-dephospho-CoA + ATP = 2'-(5''-triphospho-alpha-D-ribosyl)-3'-dephospho-CoA + adenine</text>
        <dbReference type="Rhea" id="RHEA:15117"/>
        <dbReference type="ChEBI" id="CHEBI:16708"/>
        <dbReference type="ChEBI" id="CHEBI:30616"/>
        <dbReference type="ChEBI" id="CHEBI:57328"/>
        <dbReference type="ChEBI" id="CHEBI:61378"/>
        <dbReference type="EC" id="2.4.2.52"/>
    </reaction>
</comment>
<dbReference type="GO" id="GO:0046917">
    <property type="term" value="F:triphosphoribosyl-dephospho-CoA synthase activity"/>
    <property type="evidence" value="ECO:0007669"/>
    <property type="project" value="UniProtKB-EC"/>
</dbReference>
<keyword evidence="3" id="KW-0808">Transferase</keyword>
<accession>A0A843QXG4</accession>
<dbReference type="AlphaFoldDB" id="A0A843QXG4"/>
<evidence type="ECO:0000313" key="7">
    <source>
        <dbReference type="Proteomes" id="UP000466799"/>
    </source>
</evidence>
<comment type="caution">
    <text evidence="6">The sequence shown here is derived from an EMBL/GenBank/DDBJ whole genome shotgun (WGS) entry which is preliminary data.</text>
</comment>
<dbReference type="PANTHER" id="PTHR30201:SF2">
    <property type="entry name" value="2-(5''-TRIPHOSPHORIBOSYL)-3'-DEPHOSPHOCOENZYME-A SYNTHASE"/>
    <property type="match status" value="1"/>
</dbReference>
<gene>
    <name evidence="6" type="ORF">GC247_01395</name>
</gene>
<name>A0A843QXG4_LIMFE</name>
<protein>
    <recommendedName>
        <fullName evidence="2">triphosphoribosyl-dephospho-CoA synthase</fullName>
        <ecNumber evidence="2">2.4.2.52</ecNumber>
    </recommendedName>
</protein>
<proteinExistence type="predicted"/>
<dbReference type="InterPro" id="IPR002736">
    <property type="entry name" value="CitG"/>
</dbReference>
<evidence type="ECO:0000256" key="5">
    <source>
        <dbReference type="ARBA" id="ARBA00022840"/>
    </source>
</evidence>
<dbReference type="RefSeq" id="WP_152728245.1">
    <property type="nucleotide sequence ID" value="NZ_WHJL01000006.1"/>
</dbReference>
<evidence type="ECO:0000313" key="6">
    <source>
        <dbReference type="EMBL" id="MPQ34599.1"/>
    </source>
</evidence>
<evidence type="ECO:0000256" key="4">
    <source>
        <dbReference type="ARBA" id="ARBA00022741"/>
    </source>
</evidence>